<dbReference type="Proteomes" id="UP001153620">
    <property type="component" value="Chromosome 4"/>
</dbReference>
<dbReference type="AlphaFoldDB" id="A0A9N9WZB6"/>
<accession>A0A9N9WZB6</accession>
<dbReference type="Pfam" id="PF00201">
    <property type="entry name" value="UDPGT"/>
    <property type="match status" value="1"/>
</dbReference>
<dbReference type="CDD" id="cd03784">
    <property type="entry name" value="GT1_Gtf-like"/>
    <property type="match status" value="1"/>
</dbReference>
<sequence>MRFLALHLILTVLIINSVSSADILAIFPIASVSHNAVYGALTDELVARGHRLTIITTTPKYKKTNPNVVEIDFSFLHEVLGKLMDFNKWKEAQLDEVAMLGMWTNILEHYYEQQLKHPTIQEMIKNKDKFKFDAIIVEFMNQVPWQAFASIFNAPVIGISSLDMMSEYHRLHGNVFNPILHPEVIFPFYENLTFLQRVRIVRYHAYYELYYKHVYNRIFDKLIKRHFGEIRFPVDQLNAIGEVLLVNVHPALGHVRPVLPTTVQLGFMHIKEPKEIIEENIKQFLDSSTRPIIYMSLGSMVKSSQISEATLKVFKEAFGELPYDVMWKYENEEMEGKPDNVFVYPWFPQADLLAHERVKLFITQGGQQSMEESIDRGVPLIVIPFAVDQNANALRVQKLGIGVSLDISTITKEKLKTAIEEVMTGDYKNNVKKLRDVVNDTPMKPVDKAAWWVEYVVRHGGTLHLDYAGRHVPFWKYMMLDIIGIVVLSFHVALKILKLALGWLKSRKVQKLKEKKKLKKGKNE</sequence>
<dbReference type="InterPro" id="IPR002213">
    <property type="entry name" value="UDP_glucos_trans"/>
</dbReference>
<reference evidence="6" key="2">
    <citation type="submission" date="2022-10" db="EMBL/GenBank/DDBJ databases">
        <authorList>
            <consortium name="ENA_rothamsted_submissions"/>
            <consortium name="culmorum"/>
            <person name="King R."/>
        </authorList>
    </citation>
    <scope>NUCLEOTIDE SEQUENCE</scope>
</reference>
<keyword evidence="3 4" id="KW-0808">Transferase</keyword>
<dbReference type="SUPFAM" id="SSF53756">
    <property type="entry name" value="UDP-Glycosyltransferase/glycogen phosphorylase"/>
    <property type="match status" value="1"/>
</dbReference>
<name>A0A9N9WZB6_9DIPT</name>
<dbReference type="OrthoDB" id="5835829at2759"/>
<feature type="transmembrane region" description="Helical" evidence="5">
    <location>
        <begin position="474"/>
        <end position="497"/>
    </location>
</feature>
<reference evidence="6" key="1">
    <citation type="submission" date="2022-01" db="EMBL/GenBank/DDBJ databases">
        <authorList>
            <person name="King R."/>
        </authorList>
    </citation>
    <scope>NUCLEOTIDE SEQUENCE</scope>
</reference>
<dbReference type="Gene3D" id="3.40.50.2000">
    <property type="entry name" value="Glycogen Phosphorylase B"/>
    <property type="match status" value="2"/>
</dbReference>
<feature type="signal peptide" evidence="5">
    <location>
        <begin position="1"/>
        <end position="20"/>
    </location>
</feature>
<evidence type="ECO:0000256" key="2">
    <source>
        <dbReference type="ARBA" id="ARBA00022676"/>
    </source>
</evidence>
<dbReference type="GO" id="GO:0015020">
    <property type="term" value="F:glucuronosyltransferase activity"/>
    <property type="evidence" value="ECO:0007669"/>
    <property type="project" value="UniProtKB-EC"/>
</dbReference>
<keyword evidence="5" id="KW-0812">Transmembrane</keyword>
<comment type="subcellular location">
    <subcellularLocation>
        <location evidence="5">Membrane</location>
        <topology evidence="5">Single-pass membrane protein</topology>
    </subcellularLocation>
</comment>
<dbReference type="InterPro" id="IPR035595">
    <property type="entry name" value="UDP_glycos_trans_CS"/>
</dbReference>
<evidence type="ECO:0000313" key="6">
    <source>
        <dbReference type="EMBL" id="CAG9811999.1"/>
    </source>
</evidence>
<keyword evidence="2 4" id="KW-0328">Glycosyltransferase</keyword>
<proteinExistence type="inferred from homology"/>
<dbReference type="PANTHER" id="PTHR48043">
    <property type="entry name" value="EG:EG0003.4 PROTEIN-RELATED"/>
    <property type="match status" value="1"/>
</dbReference>
<keyword evidence="5" id="KW-1133">Transmembrane helix</keyword>
<dbReference type="InterPro" id="IPR050271">
    <property type="entry name" value="UDP-glycosyltransferase"/>
</dbReference>
<comment type="similarity">
    <text evidence="1 4">Belongs to the UDP-glycosyltransferase family.</text>
</comment>
<dbReference type="EC" id="2.4.1.17" evidence="5"/>
<evidence type="ECO:0000313" key="7">
    <source>
        <dbReference type="Proteomes" id="UP001153620"/>
    </source>
</evidence>
<comment type="catalytic activity">
    <reaction evidence="5">
        <text>glucuronate acceptor + UDP-alpha-D-glucuronate = acceptor beta-D-glucuronoside + UDP + H(+)</text>
        <dbReference type="Rhea" id="RHEA:21032"/>
        <dbReference type="ChEBI" id="CHEBI:15378"/>
        <dbReference type="ChEBI" id="CHEBI:58052"/>
        <dbReference type="ChEBI" id="CHEBI:58223"/>
        <dbReference type="ChEBI" id="CHEBI:132367"/>
        <dbReference type="ChEBI" id="CHEBI:132368"/>
        <dbReference type="EC" id="2.4.1.17"/>
    </reaction>
</comment>
<organism evidence="6 7">
    <name type="scientific">Chironomus riparius</name>
    <dbReference type="NCBI Taxonomy" id="315576"/>
    <lineage>
        <taxon>Eukaryota</taxon>
        <taxon>Metazoa</taxon>
        <taxon>Ecdysozoa</taxon>
        <taxon>Arthropoda</taxon>
        <taxon>Hexapoda</taxon>
        <taxon>Insecta</taxon>
        <taxon>Pterygota</taxon>
        <taxon>Neoptera</taxon>
        <taxon>Endopterygota</taxon>
        <taxon>Diptera</taxon>
        <taxon>Nematocera</taxon>
        <taxon>Chironomoidea</taxon>
        <taxon>Chironomidae</taxon>
        <taxon>Chironominae</taxon>
        <taxon>Chironomus</taxon>
    </lineage>
</organism>
<gene>
    <name evidence="6" type="ORF">CHIRRI_LOCUS14806</name>
</gene>
<keyword evidence="7" id="KW-1185">Reference proteome</keyword>
<dbReference type="PROSITE" id="PS00375">
    <property type="entry name" value="UDPGT"/>
    <property type="match status" value="1"/>
</dbReference>
<dbReference type="FunFam" id="3.40.50.2000:FF:000050">
    <property type="entry name" value="UDP-glucuronosyltransferase"/>
    <property type="match status" value="1"/>
</dbReference>
<evidence type="ECO:0000256" key="4">
    <source>
        <dbReference type="RuleBase" id="RU003718"/>
    </source>
</evidence>
<protein>
    <recommendedName>
        <fullName evidence="5">UDP-glucuronosyltransferase</fullName>
        <ecNumber evidence="5">2.4.1.17</ecNumber>
    </recommendedName>
</protein>
<evidence type="ECO:0000256" key="3">
    <source>
        <dbReference type="ARBA" id="ARBA00022679"/>
    </source>
</evidence>
<evidence type="ECO:0000256" key="5">
    <source>
        <dbReference type="RuleBase" id="RU362059"/>
    </source>
</evidence>
<keyword evidence="5" id="KW-0732">Signal</keyword>
<dbReference type="PANTHER" id="PTHR48043:SF145">
    <property type="entry name" value="FI06409P-RELATED"/>
    <property type="match status" value="1"/>
</dbReference>
<evidence type="ECO:0000256" key="1">
    <source>
        <dbReference type="ARBA" id="ARBA00009995"/>
    </source>
</evidence>
<dbReference type="GO" id="GO:0016020">
    <property type="term" value="C:membrane"/>
    <property type="evidence" value="ECO:0007669"/>
    <property type="project" value="UniProtKB-SubCell"/>
</dbReference>
<keyword evidence="5" id="KW-0472">Membrane</keyword>
<dbReference type="EMBL" id="OU895880">
    <property type="protein sequence ID" value="CAG9811999.1"/>
    <property type="molecule type" value="Genomic_DNA"/>
</dbReference>
<feature type="chain" id="PRO_5040528191" description="UDP-glucuronosyltransferase" evidence="5">
    <location>
        <begin position="21"/>
        <end position="524"/>
    </location>
</feature>